<feature type="region of interest" description="Disordered" evidence="1">
    <location>
        <begin position="1"/>
        <end position="21"/>
    </location>
</feature>
<name>A0A0P0RNA5_9BURK</name>
<dbReference type="InterPro" id="IPR013394">
    <property type="entry name" value="T3SS_HrpB1/HrpK"/>
</dbReference>
<protein>
    <submittedName>
        <fullName evidence="2">Type III secretion protein</fullName>
    </submittedName>
</protein>
<sequence>MSTPHACRAKPRDASRMTPAVDAPHRAGTWCPLYPVEDALRHAARRFAHAKDRRRRRTQNAVSGVCPLSIVNRSCETAMSNLQCSPSVLNAMMSVFSGGMRIGAMPELHDVLGALRAWQPDSPLADVCEARLLINQTQWREAASLLRHVTSRHANLPVVSALYALCLFMQHDDEWRRAATDAVDTGNDTAIAIVARFLNVPNDEAASIHGPELSMRVLAAIETNRAVEHS</sequence>
<gene>
    <name evidence="2" type="ORF">K788_0001245</name>
</gene>
<proteinExistence type="predicted"/>
<reference evidence="2 3" key="1">
    <citation type="journal article" date="2014" name="Genome Announc.">
        <title>Draft Genome Sequence of the Haloacid-Degrading Burkholderia caribensis Strain MBA4.</title>
        <authorList>
            <person name="Pan Y."/>
            <person name="Kong K.F."/>
            <person name="Tsang J.S."/>
        </authorList>
    </citation>
    <scope>NUCLEOTIDE SEQUENCE [LARGE SCALE GENOMIC DNA]</scope>
    <source>
        <strain evidence="2 3">MBA4</strain>
        <plasmid evidence="3">Plasmid</plasmid>
    </source>
</reference>
<evidence type="ECO:0000313" key="2">
    <source>
        <dbReference type="EMBL" id="ALL70415.1"/>
    </source>
</evidence>
<dbReference type="Pfam" id="PF09613">
    <property type="entry name" value="HrpB1_HrpK"/>
    <property type="match status" value="1"/>
</dbReference>
<accession>A0A0P0RNA5</accession>
<dbReference type="Proteomes" id="UP000019146">
    <property type="component" value="Plasmid unnamed"/>
</dbReference>
<evidence type="ECO:0000313" key="3">
    <source>
        <dbReference type="Proteomes" id="UP000019146"/>
    </source>
</evidence>
<dbReference type="KEGG" id="bcai:K788_0001245"/>
<dbReference type="AlphaFoldDB" id="A0A0P0RNA5"/>
<organism evidence="2 3">
    <name type="scientific">Paraburkholderia caribensis MBA4</name>
    <dbReference type="NCBI Taxonomy" id="1323664"/>
    <lineage>
        <taxon>Bacteria</taxon>
        <taxon>Pseudomonadati</taxon>
        <taxon>Pseudomonadota</taxon>
        <taxon>Betaproteobacteria</taxon>
        <taxon>Burkholderiales</taxon>
        <taxon>Burkholderiaceae</taxon>
        <taxon>Paraburkholderia</taxon>
    </lineage>
</organism>
<keyword evidence="2" id="KW-0614">Plasmid</keyword>
<geneLocation type="plasmid" evidence="3"/>
<dbReference type="EMBL" id="CP012748">
    <property type="protein sequence ID" value="ALL70415.1"/>
    <property type="molecule type" value="Genomic_DNA"/>
</dbReference>
<evidence type="ECO:0000256" key="1">
    <source>
        <dbReference type="SAM" id="MobiDB-lite"/>
    </source>
</evidence>